<name>A0A1M6H733_9FLAO</name>
<organism evidence="1 2">
    <name type="scientific">Cruoricaptor ignavus</name>
    <dbReference type="NCBI Taxonomy" id="1118202"/>
    <lineage>
        <taxon>Bacteria</taxon>
        <taxon>Pseudomonadati</taxon>
        <taxon>Bacteroidota</taxon>
        <taxon>Flavobacteriia</taxon>
        <taxon>Flavobacteriales</taxon>
        <taxon>Weeksellaceae</taxon>
        <taxon>Cruoricaptor</taxon>
    </lineage>
</organism>
<dbReference type="AlphaFoldDB" id="A0A1M6H733"/>
<reference evidence="1 2" key="1">
    <citation type="submission" date="2016-11" db="EMBL/GenBank/DDBJ databases">
        <authorList>
            <person name="Jaros S."/>
            <person name="Januszkiewicz K."/>
            <person name="Wedrychowicz H."/>
        </authorList>
    </citation>
    <scope>NUCLEOTIDE SEQUENCE [LARGE SCALE GENOMIC DNA]</scope>
    <source>
        <strain evidence="1 2">DSM 25479</strain>
    </source>
</reference>
<proteinExistence type="predicted"/>
<dbReference type="EMBL" id="FQYI01000011">
    <property type="protein sequence ID" value="SHJ17976.1"/>
    <property type="molecule type" value="Genomic_DNA"/>
</dbReference>
<sequence>MMALQIQSLKFGFNFPDLIYAEFPQVGKKIYNGVILLNAAKLKYPYKITIHTASGKTVREIPQPKFENLLNSDEFSEVSLNSFKRELNLKRHFRMPVLNLFSPEAKVSLIFPDFNFNKIKFVQPNQLETNSLKIEKLKFKKFKTSDFL</sequence>
<evidence type="ECO:0000313" key="1">
    <source>
        <dbReference type="EMBL" id="SHJ17976.1"/>
    </source>
</evidence>
<evidence type="ECO:0000313" key="2">
    <source>
        <dbReference type="Proteomes" id="UP000184335"/>
    </source>
</evidence>
<keyword evidence="2" id="KW-1185">Reference proteome</keyword>
<dbReference type="Proteomes" id="UP000184335">
    <property type="component" value="Unassembled WGS sequence"/>
</dbReference>
<dbReference type="RefSeq" id="WP_143154093.1">
    <property type="nucleotide sequence ID" value="NZ_FQYI01000011.1"/>
</dbReference>
<dbReference type="STRING" id="1118202.SAMN05443429_11152"/>
<accession>A0A1M6H733</accession>
<protein>
    <submittedName>
        <fullName evidence="1">Uncharacterized protein</fullName>
    </submittedName>
</protein>
<gene>
    <name evidence="1" type="ORF">SAMN05443429_11152</name>
</gene>